<dbReference type="EMBL" id="CYZU01000002">
    <property type="protein sequence ID" value="CUN71273.1"/>
    <property type="molecule type" value="Genomic_DNA"/>
</dbReference>
<evidence type="ECO:0000313" key="3">
    <source>
        <dbReference type="Proteomes" id="UP000095544"/>
    </source>
</evidence>
<organism evidence="2 3">
    <name type="scientific">Faecalicatena contorta</name>
    <dbReference type="NCBI Taxonomy" id="39482"/>
    <lineage>
        <taxon>Bacteria</taxon>
        <taxon>Bacillati</taxon>
        <taxon>Bacillota</taxon>
        <taxon>Clostridia</taxon>
        <taxon>Lachnospirales</taxon>
        <taxon>Lachnospiraceae</taxon>
        <taxon>Faecalicatena</taxon>
    </lineage>
</organism>
<accession>A0A173Z651</accession>
<evidence type="ECO:0000256" key="1">
    <source>
        <dbReference type="SAM" id="MobiDB-lite"/>
    </source>
</evidence>
<dbReference type="STRING" id="39482.ERS852491_00306"/>
<sequence length="135" mass="15937">MRFIEVLKAVRNKFIRRKDKTQPEANQKKPEVQEVPEVPKKAEPEHDRLVRRYRAFAYHHRKSRIRKKYMKKLIEISPTDRFLYCVRQYGISAHDMQESVCRIGVDYSTRTDFTPGSIGSRKTDQGDSRIKGGIL</sequence>
<dbReference type="RefSeq" id="WP_055150270.1">
    <property type="nucleotide sequence ID" value="NZ_CYZU01000002.1"/>
</dbReference>
<feature type="region of interest" description="Disordered" evidence="1">
    <location>
        <begin position="17"/>
        <end position="44"/>
    </location>
</feature>
<proteinExistence type="predicted"/>
<name>A0A173Z651_9FIRM</name>
<feature type="compositionally biased region" description="Basic and acidic residues" evidence="1">
    <location>
        <begin position="121"/>
        <end position="135"/>
    </location>
</feature>
<dbReference type="AlphaFoldDB" id="A0A173Z651"/>
<reference evidence="2 3" key="1">
    <citation type="submission" date="2015-09" db="EMBL/GenBank/DDBJ databases">
        <authorList>
            <consortium name="Pathogen Informatics"/>
        </authorList>
    </citation>
    <scope>NUCLEOTIDE SEQUENCE [LARGE SCALE GENOMIC DNA]</scope>
    <source>
        <strain evidence="2 3">2789STDY5834876</strain>
    </source>
</reference>
<protein>
    <submittedName>
        <fullName evidence="2">Uncharacterized protein</fullName>
    </submittedName>
</protein>
<evidence type="ECO:0000313" key="2">
    <source>
        <dbReference type="EMBL" id="CUN71273.1"/>
    </source>
</evidence>
<feature type="region of interest" description="Disordered" evidence="1">
    <location>
        <begin position="114"/>
        <end position="135"/>
    </location>
</feature>
<dbReference type="Proteomes" id="UP000095544">
    <property type="component" value="Unassembled WGS sequence"/>
</dbReference>
<feature type="compositionally biased region" description="Basic and acidic residues" evidence="1">
    <location>
        <begin position="20"/>
        <end position="44"/>
    </location>
</feature>
<gene>
    <name evidence="2" type="ORF">ERS852491_00306</name>
</gene>